<evidence type="ECO:0008006" key="4">
    <source>
        <dbReference type="Google" id="ProtNLM"/>
    </source>
</evidence>
<sequence length="203" mass="22796">MAALSGCSAVPQAADPNSDAPEAAFAPRGPFIDAPTYDEALQRWQSPEDINAWIGARFRYDTDRAMQLSETQRQASGRMPILAPDAFFAAPRGVCVDVARFALETLRTLQPGVQPRYLMIEFDPVSVRGNTLRRHWLVSFERGGQHYFFADSKRPGHIAGPYASVQAFVDEYAHYRGRRIVAFSERESYERRLRTRAVAEPAS</sequence>
<keyword evidence="3" id="KW-1185">Reference proteome</keyword>
<accession>A0ABV8DJN5</accession>
<dbReference type="EMBL" id="JBHSAJ010000185">
    <property type="protein sequence ID" value="MFC3938693.1"/>
    <property type="molecule type" value="Genomic_DNA"/>
</dbReference>
<name>A0ABV8DJN5_9BURK</name>
<evidence type="ECO:0000313" key="2">
    <source>
        <dbReference type="EMBL" id="MFC3938693.1"/>
    </source>
</evidence>
<dbReference type="Proteomes" id="UP001595693">
    <property type="component" value="Unassembled WGS sequence"/>
</dbReference>
<gene>
    <name evidence="2" type="ORF">ACFOW3_29145</name>
</gene>
<reference evidence="3" key="1">
    <citation type="journal article" date="2019" name="Int. J. Syst. Evol. Microbiol.">
        <title>The Global Catalogue of Microorganisms (GCM) 10K type strain sequencing project: providing services to taxonomists for standard genome sequencing and annotation.</title>
        <authorList>
            <consortium name="The Broad Institute Genomics Platform"/>
            <consortium name="The Broad Institute Genome Sequencing Center for Infectious Disease"/>
            <person name="Wu L."/>
            <person name="Ma J."/>
        </authorList>
    </citation>
    <scope>NUCLEOTIDE SEQUENCE [LARGE SCALE GENOMIC DNA]</scope>
    <source>
        <strain evidence="3">CCUG 2113</strain>
    </source>
</reference>
<evidence type="ECO:0000313" key="3">
    <source>
        <dbReference type="Proteomes" id="UP001595693"/>
    </source>
</evidence>
<protein>
    <recommendedName>
        <fullName evidence="4">Transglutaminase-like domain-containing protein</fullName>
    </recommendedName>
</protein>
<comment type="caution">
    <text evidence="2">The sequence shown here is derived from an EMBL/GenBank/DDBJ whole genome shotgun (WGS) entry which is preliminary data.</text>
</comment>
<proteinExistence type="predicted"/>
<feature type="region of interest" description="Disordered" evidence="1">
    <location>
        <begin position="1"/>
        <end position="28"/>
    </location>
</feature>
<organism evidence="2 3">
    <name type="scientific">Acidovorax facilis</name>
    <dbReference type="NCBI Taxonomy" id="12917"/>
    <lineage>
        <taxon>Bacteria</taxon>
        <taxon>Pseudomonadati</taxon>
        <taxon>Pseudomonadota</taxon>
        <taxon>Betaproteobacteria</taxon>
        <taxon>Burkholderiales</taxon>
        <taxon>Comamonadaceae</taxon>
        <taxon>Acidovorax</taxon>
    </lineage>
</organism>
<evidence type="ECO:0000256" key="1">
    <source>
        <dbReference type="SAM" id="MobiDB-lite"/>
    </source>
</evidence>